<name>A0A839HSK5_9BURK</name>
<dbReference type="Proteomes" id="UP000586093">
    <property type="component" value="Unassembled WGS sequence"/>
</dbReference>
<evidence type="ECO:0000313" key="6">
    <source>
        <dbReference type="EMBL" id="MBB1162339.1"/>
    </source>
</evidence>
<dbReference type="InterPro" id="IPR017900">
    <property type="entry name" value="4Fe4S_Fe_S_CS"/>
</dbReference>
<evidence type="ECO:0000256" key="1">
    <source>
        <dbReference type="ARBA" id="ARBA00022485"/>
    </source>
</evidence>
<dbReference type="AlphaFoldDB" id="A0A839HSK5"/>
<keyword evidence="2" id="KW-0479">Metal-binding</keyword>
<dbReference type="Pfam" id="PF13187">
    <property type="entry name" value="Fer4_9"/>
    <property type="match status" value="1"/>
</dbReference>
<gene>
    <name evidence="6" type="ORF">H4F90_10130</name>
</gene>
<evidence type="ECO:0000259" key="5">
    <source>
        <dbReference type="PROSITE" id="PS51379"/>
    </source>
</evidence>
<dbReference type="RefSeq" id="WP_182664150.1">
    <property type="nucleotide sequence ID" value="NZ_JACIVI010000003.1"/>
</dbReference>
<reference evidence="6 7" key="1">
    <citation type="submission" date="2020-08" db="EMBL/GenBank/DDBJ databases">
        <title>Aquariorum lacteus gen. nov., sp. nov., a new member of the family Comamonadaceae, isolated from freshwater aquarium.</title>
        <authorList>
            <person name="Chun S.-J."/>
        </authorList>
    </citation>
    <scope>NUCLEOTIDE SEQUENCE [LARGE SCALE GENOMIC DNA]</scope>
    <source>
        <strain evidence="6 7">SJAQ100</strain>
    </source>
</reference>
<evidence type="ECO:0000256" key="3">
    <source>
        <dbReference type="ARBA" id="ARBA00023004"/>
    </source>
</evidence>
<evidence type="ECO:0000313" key="7">
    <source>
        <dbReference type="Proteomes" id="UP000586093"/>
    </source>
</evidence>
<protein>
    <submittedName>
        <fullName evidence="6">4Fe-4S binding protein</fullName>
    </submittedName>
</protein>
<feature type="domain" description="4Fe-4S ferredoxin-type" evidence="5">
    <location>
        <begin position="203"/>
        <end position="232"/>
    </location>
</feature>
<evidence type="ECO:0000256" key="2">
    <source>
        <dbReference type="ARBA" id="ARBA00022723"/>
    </source>
</evidence>
<dbReference type="GO" id="GO:0046872">
    <property type="term" value="F:metal ion binding"/>
    <property type="evidence" value="ECO:0007669"/>
    <property type="project" value="UniProtKB-KW"/>
</dbReference>
<dbReference type="GO" id="GO:0051539">
    <property type="term" value="F:4 iron, 4 sulfur cluster binding"/>
    <property type="evidence" value="ECO:0007669"/>
    <property type="project" value="UniProtKB-KW"/>
</dbReference>
<evidence type="ECO:0000256" key="4">
    <source>
        <dbReference type="ARBA" id="ARBA00023014"/>
    </source>
</evidence>
<keyword evidence="3" id="KW-0408">Iron</keyword>
<dbReference type="PROSITE" id="PS51379">
    <property type="entry name" value="4FE4S_FER_2"/>
    <property type="match status" value="4"/>
</dbReference>
<keyword evidence="4" id="KW-0411">Iron-sulfur</keyword>
<dbReference type="PROSITE" id="PS00198">
    <property type="entry name" value="4FE4S_FER_1"/>
    <property type="match status" value="4"/>
</dbReference>
<feature type="domain" description="4Fe-4S ferredoxin-type" evidence="5">
    <location>
        <begin position="614"/>
        <end position="642"/>
    </location>
</feature>
<proteinExistence type="predicted"/>
<feature type="domain" description="4Fe-4S ferredoxin-type" evidence="5">
    <location>
        <begin position="643"/>
        <end position="674"/>
    </location>
</feature>
<dbReference type="Pfam" id="PF00037">
    <property type="entry name" value="Fer4"/>
    <property type="match status" value="1"/>
</dbReference>
<keyword evidence="7" id="KW-1185">Reference proteome</keyword>
<dbReference type="Gene3D" id="3.30.70.20">
    <property type="match status" value="3"/>
</dbReference>
<keyword evidence="1" id="KW-0004">4Fe-4S</keyword>
<feature type="domain" description="4Fe-4S ferredoxin-type" evidence="5">
    <location>
        <begin position="363"/>
        <end position="392"/>
    </location>
</feature>
<accession>A0A839HSK5</accession>
<dbReference type="PANTHER" id="PTHR43687:SF4">
    <property type="entry name" value="BLR5484 PROTEIN"/>
    <property type="match status" value="1"/>
</dbReference>
<dbReference type="PANTHER" id="PTHR43687">
    <property type="entry name" value="ADENYLYLSULFATE REDUCTASE, BETA SUBUNIT"/>
    <property type="match status" value="1"/>
</dbReference>
<dbReference type="EMBL" id="JACIVI010000003">
    <property type="protein sequence ID" value="MBB1162339.1"/>
    <property type="molecule type" value="Genomic_DNA"/>
</dbReference>
<dbReference type="Pfam" id="PF12838">
    <property type="entry name" value="Fer4_7"/>
    <property type="match status" value="1"/>
</dbReference>
<organism evidence="6 7">
    <name type="scientific">Aquariibacter albus</name>
    <dbReference type="NCBI Taxonomy" id="2759899"/>
    <lineage>
        <taxon>Bacteria</taxon>
        <taxon>Pseudomonadati</taxon>
        <taxon>Pseudomonadota</taxon>
        <taxon>Betaproteobacteria</taxon>
        <taxon>Burkholderiales</taxon>
        <taxon>Sphaerotilaceae</taxon>
        <taxon>Aquariibacter</taxon>
    </lineage>
</organism>
<dbReference type="SUPFAM" id="SSF54862">
    <property type="entry name" value="4Fe-4S ferredoxins"/>
    <property type="match status" value="1"/>
</dbReference>
<sequence>MKTLVCSCNDTLPIDPPALREALRLAAGEDAAEGLSVGHRLLCRREAGAFQQAAQGQDALLVACTQEARLFSELHAQTEGTPPLAERPIRFLNLRETAGWSAEARERPAALPPKLAALIAEAQRPDPPPVAQVSYRSAGRCLVIGAPADLAGVLPLLGDALDLTLFLDGPAAPLPQDRLVPVLGGRIEALQGWLGAFTLRWRDEAPIDLDLCTRCNACVSACPEGAIGLDYRIDLARCDRQRACLSACGVAGAIDFERESAAREQGFDLVLDLGARPLLDLHQPPQGYHHVPLRAADGAARLSAAVVALRGSVGVFDKPKFFDYRVKLCAHSRNEREGCRACIDVCSAQAIQSRATVEGPDRGGIRVEPHLCVGCGACTTVCPSGALSYRYPGPDELGGRMRTLIGAYLKAGGEAAAGRPLLLLHSQQGGRQAIEALGRAAQAGPQAFGGPAPAPRPGAMARRRGLPLAVLPLALWHSASVGLELWLSALAWGARGVVVLLSGEEAPDYRRALAAQAALGQALLQGLGWSGTPLRLIDLAGADLPEAALEAGLQAALAEGLRPALAPAAFAAGSDKRAQLELVLDHLLAQAPQAAALPAALPLPSVPGSASPWGAVAIDTGRCTLCMACVGACPASALVDNPERPELRFIEKNCVQCGLCVGTCPEQALALQPRLLLAEAGRARREPRVLHAQEPFRCVRCSKPFGTLKAIENMVAKLAGHAAFQGAAAERLKMCGDCRVVDLYSDPREVRITDL</sequence>
<dbReference type="InterPro" id="IPR050572">
    <property type="entry name" value="Fe-S_Ferredoxin"/>
</dbReference>
<comment type="caution">
    <text evidence="6">The sequence shown here is derived from an EMBL/GenBank/DDBJ whole genome shotgun (WGS) entry which is preliminary data.</text>
</comment>
<dbReference type="InterPro" id="IPR017896">
    <property type="entry name" value="4Fe4S_Fe-S-bd"/>
</dbReference>